<dbReference type="Proteomes" id="UP001497457">
    <property type="component" value="Unassembled WGS sequence"/>
</dbReference>
<dbReference type="Pfam" id="PF00646">
    <property type="entry name" value="F-box"/>
    <property type="match status" value="1"/>
</dbReference>
<feature type="domain" description="F-box protein AT5G49610-like beta-propeller" evidence="2">
    <location>
        <begin position="100"/>
        <end position="358"/>
    </location>
</feature>
<dbReference type="AlphaFoldDB" id="A0ABC9H4I9"/>
<evidence type="ECO:0000259" key="2">
    <source>
        <dbReference type="Pfam" id="PF23635"/>
    </source>
</evidence>
<dbReference type="Pfam" id="PF23635">
    <property type="entry name" value="Beta-prop_AT5G49610-like"/>
    <property type="match status" value="1"/>
</dbReference>
<dbReference type="SUPFAM" id="SSF81383">
    <property type="entry name" value="F-box domain"/>
    <property type="match status" value="1"/>
</dbReference>
<dbReference type="PANTHER" id="PTHR32133">
    <property type="entry name" value="OS07G0120400 PROTEIN"/>
    <property type="match status" value="1"/>
</dbReference>
<dbReference type="InterPro" id="IPR001810">
    <property type="entry name" value="F-box_dom"/>
</dbReference>
<evidence type="ECO:0000259" key="1">
    <source>
        <dbReference type="Pfam" id="PF00646"/>
    </source>
</evidence>
<name>A0ABC9H4I9_9POAL</name>
<evidence type="ECO:0000313" key="4">
    <source>
        <dbReference type="EMBL" id="CAM0149790.1"/>
    </source>
</evidence>
<proteinExistence type="predicted"/>
<dbReference type="EMBL" id="CAXIPR030002458">
    <property type="protein sequence ID" value="CAM0149790.1"/>
    <property type="molecule type" value="Genomic_DNA"/>
</dbReference>
<organism evidence="4 5">
    <name type="scientific">Urochloa decumbens</name>
    <dbReference type="NCBI Taxonomy" id="240449"/>
    <lineage>
        <taxon>Eukaryota</taxon>
        <taxon>Viridiplantae</taxon>
        <taxon>Streptophyta</taxon>
        <taxon>Embryophyta</taxon>
        <taxon>Tracheophyta</taxon>
        <taxon>Spermatophyta</taxon>
        <taxon>Magnoliopsida</taxon>
        <taxon>Liliopsida</taxon>
        <taxon>Poales</taxon>
        <taxon>Poaceae</taxon>
        <taxon>PACMAD clade</taxon>
        <taxon>Panicoideae</taxon>
        <taxon>Panicodae</taxon>
        <taxon>Paniceae</taxon>
        <taxon>Melinidinae</taxon>
        <taxon>Urochloa</taxon>
    </lineage>
</organism>
<gene>
    <name evidence="3" type="ORF">URODEC1_LOCUS114563</name>
    <name evidence="4" type="ORF">URODEC1_LOCUS122931</name>
</gene>
<evidence type="ECO:0008006" key="6">
    <source>
        <dbReference type="Google" id="ProtNLM"/>
    </source>
</evidence>
<dbReference type="PANTHER" id="PTHR32133:SF386">
    <property type="entry name" value="F-BOX DOMAIN-CONTAINING PROTEIN"/>
    <property type="match status" value="1"/>
</dbReference>
<reference evidence="4" key="1">
    <citation type="submission" date="2024-10" db="EMBL/GenBank/DDBJ databases">
        <authorList>
            <person name="Ryan C."/>
        </authorList>
    </citation>
    <scope>NUCLEOTIDE SEQUENCE [LARGE SCALE GENOMIC DNA]</scope>
</reference>
<dbReference type="InterPro" id="IPR056594">
    <property type="entry name" value="AT5G49610-like_b-prop"/>
</dbReference>
<feature type="domain" description="F-box" evidence="1">
    <location>
        <begin position="7"/>
        <end position="46"/>
    </location>
</feature>
<sequence length="375" mass="42222">MATALMDELVEEVLVRLPPDDPTHLFRAALVCKRWCRLVSALGFRRRLLEFHHTAPVLGVLCNSSGRDEDLVYQDFAWFVPNSSSFRLRRAHGRRGRRALDACHGRVLLRSMTRMSVWDPITGREQELPPVPRCSYIWNGAVLCGGGGGGDCDHLDCHTGPFLVVVVGTARCRSRQTVFVDVYSSKANAWIEEASSQHINDIGIPVDSLQPSVFVGNALYFMLRSHTEILEYKLCTREISKIQLPPMFDRPKPKSLIITTDGRLGFAMLHDSKVHLWVREAGPEGDAGWTQRRIIELEKLLPADARLNGASAVGFVDGANLIFVETDDGLFAIDLKLRLARRVWKCRTREMVIPYVSFYTPAIGIRGKDEKPRDQ</sequence>
<dbReference type="EMBL" id="OZ075118">
    <property type="protein sequence ID" value="CAL5091801.1"/>
    <property type="molecule type" value="Genomic_DNA"/>
</dbReference>
<accession>A0ABC9H4I9</accession>
<evidence type="ECO:0000313" key="3">
    <source>
        <dbReference type="EMBL" id="CAL5091801.1"/>
    </source>
</evidence>
<dbReference type="InterPro" id="IPR036047">
    <property type="entry name" value="F-box-like_dom_sf"/>
</dbReference>
<dbReference type="Proteomes" id="UP001497457">
    <property type="component" value="Chromosome 8b"/>
</dbReference>
<keyword evidence="5" id="KW-1185">Reference proteome</keyword>
<dbReference type="Gene3D" id="1.20.1280.50">
    <property type="match status" value="1"/>
</dbReference>
<evidence type="ECO:0000313" key="5">
    <source>
        <dbReference type="Proteomes" id="UP001497457"/>
    </source>
</evidence>
<protein>
    <recommendedName>
        <fullName evidence="6">F-box domain-containing protein</fullName>
    </recommendedName>
</protein>